<dbReference type="PANTHER" id="PTHR43080">
    <property type="entry name" value="CBS DOMAIN-CONTAINING PROTEIN CBSX3, MITOCHONDRIAL"/>
    <property type="match status" value="1"/>
</dbReference>
<dbReference type="Proteomes" id="UP000287547">
    <property type="component" value="Unassembled WGS sequence"/>
</dbReference>
<evidence type="ECO:0000256" key="1">
    <source>
        <dbReference type="ARBA" id="ARBA00023122"/>
    </source>
</evidence>
<dbReference type="RefSeq" id="WP_037267484.1">
    <property type="nucleotide sequence ID" value="NZ_QHKI01000013.1"/>
</dbReference>
<dbReference type="EMBL" id="QHKI01000013">
    <property type="protein sequence ID" value="RSM85134.1"/>
    <property type="molecule type" value="Genomic_DNA"/>
</dbReference>
<dbReference type="InterPro" id="IPR046342">
    <property type="entry name" value="CBS_dom_sf"/>
</dbReference>
<dbReference type="CDD" id="cd04586">
    <property type="entry name" value="CBS_pair_BON_assoc"/>
    <property type="match status" value="1"/>
</dbReference>
<dbReference type="SMART" id="SM00116">
    <property type="entry name" value="CBS"/>
    <property type="match status" value="2"/>
</dbReference>
<dbReference type="OrthoDB" id="9799454at2"/>
<feature type="domain" description="CBS" evidence="3">
    <location>
        <begin position="87"/>
        <end position="143"/>
    </location>
</feature>
<dbReference type="InterPro" id="IPR000644">
    <property type="entry name" value="CBS_dom"/>
</dbReference>
<sequence length="208" mass="22542">MRACDVMTTELVTVSPSTSAKHAARLLVDNGFTALPVVDVDGRLVGVVTEIDLLHDRIGADPRALIHPDWPVHAAEHAVSSGVEAVMTTEVFTRGPNADAAQLARDMLEHHLRAIPIVDEGMVVGIVTRRDLLRAVARDDEAIVQDVRHHLRRAFRRGDWSASVVDGVVTLIDEYDNAADRHIAQVIASAVPGVLEVLVRDRSNAVAP</sequence>
<dbReference type="Gene3D" id="3.10.580.10">
    <property type="entry name" value="CBS-domain"/>
    <property type="match status" value="1"/>
</dbReference>
<accession>A0A428ZAQ3</accession>
<name>A0A428ZAQ3_KIBAR</name>
<feature type="domain" description="CBS" evidence="3">
    <location>
        <begin position="7"/>
        <end position="65"/>
    </location>
</feature>
<dbReference type="PROSITE" id="PS51371">
    <property type="entry name" value="CBS"/>
    <property type="match status" value="2"/>
</dbReference>
<protein>
    <submittedName>
        <fullName evidence="4">CBS domain-containing protein</fullName>
    </submittedName>
</protein>
<organism evidence="4 5">
    <name type="scientific">Kibdelosporangium aridum</name>
    <dbReference type="NCBI Taxonomy" id="2030"/>
    <lineage>
        <taxon>Bacteria</taxon>
        <taxon>Bacillati</taxon>
        <taxon>Actinomycetota</taxon>
        <taxon>Actinomycetes</taxon>
        <taxon>Pseudonocardiales</taxon>
        <taxon>Pseudonocardiaceae</taxon>
        <taxon>Kibdelosporangium</taxon>
    </lineage>
</organism>
<reference evidence="4 5" key="1">
    <citation type="submission" date="2018-05" db="EMBL/GenBank/DDBJ databases">
        <title>Evolution of GPA BGCs.</title>
        <authorList>
            <person name="Waglechner N."/>
            <person name="Wright G.D."/>
        </authorList>
    </citation>
    <scope>NUCLEOTIDE SEQUENCE [LARGE SCALE GENOMIC DNA]</scope>
    <source>
        <strain evidence="4 5">A82846</strain>
    </source>
</reference>
<gene>
    <name evidence="4" type="ORF">DMH04_17655</name>
</gene>
<evidence type="ECO:0000259" key="3">
    <source>
        <dbReference type="PROSITE" id="PS51371"/>
    </source>
</evidence>
<dbReference type="SUPFAM" id="SSF54631">
    <property type="entry name" value="CBS-domain pair"/>
    <property type="match status" value="1"/>
</dbReference>
<proteinExistence type="predicted"/>
<dbReference type="Pfam" id="PF00571">
    <property type="entry name" value="CBS"/>
    <property type="match status" value="2"/>
</dbReference>
<comment type="caution">
    <text evidence="4">The sequence shown here is derived from an EMBL/GenBank/DDBJ whole genome shotgun (WGS) entry which is preliminary data.</text>
</comment>
<keyword evidence="1 2" id="KW-0129">CBS domain</keyword>
<dbReference type="AlphaFoldDB" id="A0A428ZAQ3"/>
<dbReference type="PANTHER" id="PTHR43080:SF2">
    <property type="entry name" value="CBS DOMAIN-CONTAINING PROTEIN"/>
    <property type="match status" value="1"/>
</dbReference>
<evidence type="ECO:0000256" key="2">
    <source>
        <dbReference type="PROSITE-ProRule" id="PRU00703"/>
    </source>
</evidence>
<evidence type="ECO:0000313" key="4">
    <source>
        <dbReference type="EMBL" id="RSM85134.1"/>
    </source>
</evidence>
<dbReference type="InterPro" id="IPR051257">
    <property type="entry name" value="Diverse_CBS-Domain"/>
</dbReference>
<evidence type="ECO:0000313" key="5">
    <source>
        <dbReference type="Proteomes" id="UP000287547"/>
    </source>
</evidence>